<proteinExistence type="predicted"/>
<evidence type="ECO:0000313" key="3">
    <source>
        <dbReference type="Proteomes" id="UP000018339"/>
    </source>
</evidence>
<protein>
    <submittedName>
        <fullName evidence="2">Uncharacterized protein</fullName>
    </submittedName>
</protein>
<accession>A0A7U9JAY3</accession>
<organism evidence="2 3">
    <name type="scientific">Geobacillus thermopakistaniensis (strain MAS1)</name>
    <dbReference type="NCBI Taxonomy" id="1408282"/>
    <lineage>
        <taxon>Bacteria</taxon>
        <taxon>Bacillati</taxon>
        <taxon>Bacillota</taxon>
        <taxon>Bacilli</taxon>
        <taxon>Bacillales</taxon>
        <taxon>Anoxybacillaceae</taxon>
        <taxon>Geobacillus</taxon>
    </lineage>
</organism>
<name>A0A7U9JAY3_GEOTM</name>
<gene>
    <name evidence="2" type="ORF">T260_09905</name>
</gene>
<comment type="caution">
    <text evidence="2">The sequence shown here is derived from an EMBL/GenBank/DDBJ whole genome shotgun (WGS) entry which is preliminary data.</text>
</comment>
<keyword evidence="3" id="KW-1185">Reference proteome</keyword>
<dbReference type="EMBL" id="AYSF01000049">
    <property type="protein sequence ID" value="ESU72159.1"/>
    <property type="molecule type" value="Genomic_DNA"/>
</dbReference>
<reference evidence="2 3" key="1">
    <citation type="journal article" date="2014" name="Genome Announc.">
        <title>Draft Genome Sequence of Geobacillus thermopakistaniensis Strain MAS1.</title>
        <authorList>
            <person name="Siddiqui M.A."/>
            <person name="Rashid N."/>
            <person name="Ayyampalayam S."/>
            <person name="Whitman W.B."/>
        </authorList>
    </citation>
    <scope>NUCLEOTIDE SEQUENCE [LARGE SCALE GENOMIC DNA]</scope>
    <source>
        <strain evidence="2 3">MAS1</strain>
    </source>
</reference>
<evidence type="ECO:0000313" key="2">
    <source>
        <dbReference type="EMBL" id="ESU72159.1"/>
    </source>
</evidence>
<evidence type="ECO:0000256" key="1">
    <source>
        <dbReference type="SAM" id="Coils"/>
    </source>
</evidence>
<dbReference type="AlphaFoldDB" id="A0A7U9JAY3"/>
<dbReference type="Proteomes" id="UP000018339">
    <property type="component" value="Unassembled WGS sequence"/>
</dbReference>
<sequence length="130" mass="15077">MSNVIKAPKLAARAGKKTIVVQRHVSDLPSSVDDRQREMEAVAAAKEEAAKLRRQAEQYYESVREQLARKKEDFRLSFISFLAGLSTRFLKLWYSEYLSPAPTIIRKSSRRITTSPIYCQRFKSSYIRME</sequence>
<feature type="coiled-coil region" evidence="1">
    <location>
        <begin position="35"/>
        <end position="73"/>
    </location>
</feature>
<keyword evidence="1" id="KW-0175">Coiled coil</keyword>